<dbReference type="SUPFAM" id="SSF48695">
    <property type="entry name" value="Multiheme cytochromes"/>
    <property type="match status" value="1"/>
</dbReference>
<organism evidence="2 3">
    <name type="scientific">Vreelandella vilamensis</name>
    <dbReference type="NCBI Taxonomy" id="531309"/>
    <lineage>
        <taxon>Bacteria</taxon>
        <taxon>Pseudomonadati</taxon>
        <taxon>Pseudomonadota</taxon>
        <taxon>Gammaproteobacteria</taxon>
        <taxon>Oceanospirillales</taxon>
        <taxon>Halomonadaceae</taxon>
        <taxon>Vreelandella</taxon>
    </lineage>
</organism>
<protein>
    <submittedName>
        <fullName evidence="2">Uncharacterized protein</fullName>
    </submittedName>
</protein>
<reference evidence="2 3" key="1">
    <citation type="submission" date="2023-04" db="EMBL/GenBank/DDBJ databases">
        <title>A long-awaited taxogenomic arrangement of the family Halomonadaceae.</title>
        <authorList>
            <person name="De La Haba R."/>
            <person name="Chuvochina M."/>
            <person name="Wittouck S."/>
            <person name="Arahal D.R."/>
            <person name="Sanchez-Porro C."/>
            <person name="Hugenholtz P."/>
            <person name="Ventosa A."/>
        </authorList>
    </citation>
    <scope>NUCLEOTIDE SEQUENCE [LARGE SCALE GENOMIC DNA]</scope>
    <source>
        <strain evidence="2 3">DSM 21020</strain>
    </source>
</reference>
<feature type="signal peptide" evidence="1">
    <location>
        <begin position="1"/>
        <end position="23"/>
    </location>
</feature>
<dbReference type="EMBL" id="JARWAN010000032">
    <property type="protein sequence ID" value="MDR5900252.1"/>
    <property type="molecule type" value="Genomic_DNA"/>
</dbReference>
<keyword evidence="1" id="KW-0732">Signal</keyword>
<feature type="chain" id="PRO_5045136463" evidence="1">
    <location>
        <begin position="24"/>
        <end position="109"/>
    </location>
</feature>
<dbReference type="InterPro" id="IPR036280">
    <property type="entry name" value="Multihaem_cyt_sf"/>
</dbReference>
<evidence type="ECO:0000313" key="2">
    <source>
        <dbReference type="EMBL" id="MDR5900252.1"/>
    </source>
</evidence>
<dbReference type="RefSeq" id="WP_309657130.1">
    <property type="nucleotide sequence ID" value="NZ_JARWAN010000032.1"/>
</dbReference>
<sequence length="109" mass="12181">MDNIVVSIGLCVLFAALPLLATAAIDCSPPFADHGQFKALERPFKRAEDVTAACLKCHAEAGEKIRDTTHWTRLYEHQETGQTLGKSKVINRYCGMTVTHEPRCNDHWL</sequence>
<evidence type="ECO:0000313" key="3">
    <source>
        <dbReference type="Proteomes" id="UP001254564"/>
    </source>
</evidence>
<comment type="caution">
    <text evidence="2">The sequence shown here is derived from an EMBL/GenBank/DDBJ whole genome shotgun (WGS) entry which is preliminary data.</text>
</comment>
<name>A0ABU1H9C5_9GAMM</name>
<gene>
    <name evidence="2" type="ORF">QC823_14870</name>
</gene>
<keyword evidence="3" id="KW-1185">Reference proteome</keyword>
<proteinExistence type="predicted"/>
<dbReference type="Proteomes" id="UP001254564">
    <property type="component" value="Unassembled WGS sequence"/>
</dbReference>
<accession>A0ABU1H9C5</accession>
<evidence type="ECO:0000256" key="1">
    <source>
        <dbReference type="SAM" id="SignalP"/>
    </source>
</evidence>